<dbReference type="SUPFAM" id="SSF53167">
    <property type="entry name" value="Purine and uridine phosphorylases"/>
    <property type="match status" value="1"/>
</dbReference>
<gene>
    <name evidence="2" type="ORF">OUZ56_033102</name>
</gene>
<accession>A0ABR0BA71</accession>
<evidence type="ECO:0000256" key="1">
    <source>
        <dbReference type="SAM" id="MobiDB-lite"/>
    </source>
</evidence>
<evidence type="ECO:0000313" key="3">
    <source>
        <dbReference type="Proteomes" id="UP001234178"/>
    </source>
</evidence>
<reference evidence="2 3" key="1">
    <citation type="journal article" date="2023" name="Nucleic Acids Res.">
        <title>The hologenome of Daphnia magna reveals possible DNA methylation and microbiome-mediated evolution of the host genome.</title>
        <authorList>
            <person name="Chaturvedi A."/>
            <person name="Li X."/>
            <person name="Dhandapani V."/>
            <person name="Marshall H."/>
            <person name="Kissane S."/>
            <person name="Cuenca-Cambronero M."/>
            <person name="Asole G."/>
            <person name="Calvet F."/>
            <person name="Ruiz-Romero M."/>
            <person name="Marangio P."/>
            <person name="Guigo R."/>
            <person name="Rago D."/>
            <person name="Mirbahai L."/>
            <person name="Eastwood N."/>
            <person name="Colbourne J.K."/>
            <person name="Zhou J."/>
            <person name="Mallon E."/>
            <person name="Orsini L."/>
        </authorList>
    </citation>
    <scope>NUCLEOTIDE SEQUENCE [LARGE SCALE GENOMIC DNA]</scope>
    <source>
        <strain evidence="2">LRV0_1</strain>
    </source>
</reference>
<protein>
    <submittedName>
        <fullName evidence="2">Uncharacterized protein</fullName>
    </submittedName>
</protein>
<feature type="region of interest" description="Disordered" evidence="1">
    <location>
        <begin position="142"/>
        <end position="230"/>
    </location>
</feature>
<organism evidence="2 3">
    <name type="scientific">Daphnia magna</name>
    <dbReference type="NCBI Taxonomy" id="35525"/>
    <lineage>
        <taxon>Eukaryota</taxon>
        <taxon>Metazoa</taxon>
        <taxon>Ecdysozoa</taxon>
        <taxon>Arthropoda</taxon>
        <taxon>Crustacea</taxon>
        <taxon>Branchiopoda</taxon>
        <taxon>Diplostraca</taxon>
        <taxon>Cladocera</taxon>
        <taxon>Anomopoda</taxon>
        <taxon>Daphniidae</taxon>
        <taxon>Daphnia</taxon>
    </lineage>
</organism>
<comment type="caution">
    <text evidence="2">The sequence shown here is derived from an EMBL/GenBank/DDBJ whole genome shotgun (WGS) entry which is preliminary data.</text>
</comment>
<keyword evidence="3" id="KW-1185">Reference proteome</keyword>
<dbReference type="InterPro" id="IPR035994">
    <property type="entry name" value="Nucleoside_phosphorylase_sf"/>
</dbReference>
<feature type="region of interest" description="Disordered" evidence="1">
    <location>
        <begin position="264"/>
        <end position="290"/>
    </location>
</feature>
<proteinExistence type="predicted"/>
<dbReference type="EMBL" id="JAOYFB010000044">
    <property type="protein sequence ID" value="KAK4045478.1"/>
    <property type="molecule type" value="Genomic_DNA"/>
</dbReference>
<dbReference type="Gene3D" id="3.40.50.1580">
    <property type="entry name" value="Nucleoside phosphorylase domain"/>
    <property type="match status" value="1"/>
</dbReference>
<name>A0ABR0BA71_9CRUS</name>
<feature type="compositionally biased region" description="Basic residues" evidence="1">
    <location>
        <begin position="161"/>
        <end position="174"/>
    </location>
</feature>
<sequence>MLLVVAAFEPELAPLRAALGERLGEHVVLAAVGIGLLEAPLGTIAALDRHQPESLLFVGTAGFYPGAPLAIGGPRGAGRHRASGGGRRSVAGFAACRAFPRAARRAAARFGRDDAGGHRRPRAAAGDRRAFRRTYGTRRCFCRGPRAERPRGGPSGDRQRNRPRRSRRLARPPSHRFGNPRERPRKGARRVGLFDETLEVDEGLAHGAGPRRRNIDHRAGGGADGAPDADEGVALPRRVADHESCDLLMSDSWATPPAVWKRTTSPGALTAGARPSEAMFGSGTRELPDTFDESVVPCRTRNFGPTAT</sequence>
<dbReference type="Proteomes" id="UP001234178">
    <property type="component" value="Unassembled WGS sequence"/>
</dbReference>
<feature type="region of interest" description="Disordered" evidence="1">
    <location>
        <begin position="109"/>
        <end position="130"/>
    </location>
</feature>
<evidence type="ECO:0000313" key="2">
    <source>
        <dbReference type="EMBL" id="KAK4045478.1"/>
    </source>
</evidence>